<accession>Q6H7K2</accession>
<gene>
    <name evidence="1" type="primary">OJ1643_A10.9</name>
</gene>
<name>Q6H7K2_ORYSJ</name>
<organism evidence="1 2">
    <name type="scientific">Oryza sativa subsp. japonica</name>
    <name type="common">Rice</name>
    <dbReference type="NCBI Taxonomy" id="39947"/>
    <lineage>
        <taxon>Eukaryota</taxon>
        <taxon>Viridiplantae</taxon>
        <taxon>Streptophyta</taxon>
        <taxon>Embryophyta</taxon>
        <taxon>Tracheophyta</taxon>
        <taxon>Spermatophyta</taxon>
        <taxon>Magnoliopsida</taxon>
        <taxon>Liliopsida</taxon>
        <taxon>Poales</taxon>
        <taxon>Poaceae</taxon>
        <taxon>BOP clade</taxon>
        <taxon>Oryzoideae</taxon>
        <taxon>Oryzeae</taxon>
        <taxon>Oryzinae</taxon>
        <taxon>Oryza</taxon>
        <taxon>Oryza sativa</taxon>
    </lineage>
</organism>
<sequence length="74" mass="7920">MTTAGRVRPGICPGVHEFLGLKKPNHAQREPSTLDLKSNIVRGQHIHSLGLVAAAPLVAFPLTASAPQFEKIDI</sequence>
<reference evidence="2" key="1">
    <citation type="journal article" date="2005" name="Nature">
        <title>The map-based sequence of the rice genome.</title>
        <authorList>
            <consortium name="International rice genome sequencing project (IRGSP)"/>
            <person name="Matsumoto T."/>
            <person name="Wu J."/>
            <person name="Kanamori H."/>
            <person name="Katayose Y."/>
            <person name="Fujisawa M."/>
            <person name="Namiki N."/>
            <person name="Mizuno H."/>
            <person name="Yamamoto K."/>
            <person name="Antonio B.A."/>
            <person name="Baba T."/>
            <person name="Sakata K."/>
            <person name="Nagamura Y."/>
            <person name="Aoki H."/>
            <person name="Arikawa K."/>
            <person name="Arita K."/>
            <person name="Bito T."/>
            <person name="Chiden Y."/>
            <person name="Fujitsuka N."/>
            <person name="Fukunaka R."/>
            <person name="Hamada M."/>
            <person name="Harada C."/>
            <person name="Hayashi A."/>
            <person name="Hijishita S."/>
            <person name="Honda M."/>
            <person name="Hosokawa S."/>
            <person name="Ichikawa Y."/>
            <person name="Idonuma A."/>
            <person name="Iijima M."/>
            <person name="Ikeda M."/>
            <person name="Ikeno M."/>
            <person name="Ito K."/>
            <person name="Ito S."/>
            <person name="Ito T."/>
            <person name="Ito Y."/>
            <person name="Ito Y."/>
            <person name="Iwabuchi A."/>
            <person name="Kamiya K."/>
            <person name="Karasawa W."/>
            <person name="Kurita K."/>
            <person name="Katagiri S."/>
            <person name="Kikuta A."/>
            <person name="Kobayashi H."/>
            <person name="Kobayashi N."/>
            <person name="Machita K."/>
            <person name="Maehara T."/>
            <person name="Masukawa M."/>
            <person name="Mizubayashi T."/>
            <person name="Mukai Y."/>
            <person name="Nagasaki H."/>
            <person name="Nagata Y."/>
            <person name="Naito S."/>
            <person name="Nakashima M."/>
            <person name="Nakama Y."/>
            <person name="Nakamichi Y."/>
            <person name="Nakamura M."/>
            <person name="Meguro A."/>
            <person name="Negishi M."/>
            <person name="Ohta I."/>
            <person name="Ohta T."/>
            <person name="Okamoto M."/>
            <person name="Ono N."/>
            <person name="Saji S."/>
            <person name="Sakaguchi M."/>
            <person name="Sakai K."/>
            <person name="Shibata M."/>
            <person name="Shimokawa T."/>
            <person name="Song J."/>
            <person name="Takazaki Y."/>
            <person name="Terasawa K."/>
            <person name="Tsugane M."/>
            <person name="Tsuji K."/>
            <person name="Ueda S."/>
            <person name="Waki K."/>
            <person name="Yamagata H."/>
            <person name="Yamamoto M."/>
            <person name="Yamamoto S."/>
            <person name="Yamane H."/>
            <person name="Yoshiki S."/>
            <person name="Yoshihara R."/>
            <person name="Yukawa K."/>
            <person name="Zhong H."/>
            <person name="Yano M."/>
            <person name="Yuan Q."/>
            <person name="Ouyang S."/>
            <person name="Liu J."/>
            <person name="Jones K.M."/>
            <person name="Gansberger K."/>
            <person name="Moffat K."/>
            <person name="Hill J."/>
            <person name="Bera J."/>
            <person name="Fadrosh D."/>
            <person name="Jin S."/>
            <person name="Johri S."/>
            <person name="Kim M."/>
            <person name="Overton L."/>
            <person name="Reardon M."/>
            <person name="Tsitrin T."/>
            <person name="Vuong H."/>
            <person name="Weaver B."/>
            <person name="Ciecko A."/>
            <person name="Tallon L."/>
            <person name="Jackson J."/>
            <person name="Pai G."/>
            <person name="Aken S.V."/>
            <person name="Utterback T."/>
            <person name="Reidmuller S."/>
            <person name="Feldblyum T."/>
            <person name="Hsiao J."/>
            <person name="Zismann V."/>
            <person name="Iobst S."/>
            <person name="de Vazeille A.R."/>
            <person name="Buell C.R."/>
            <person name="Ying K."/>
            <person name="Li Y."/>
            <person name="Lu T."/>
            <person name="Huang Y."/>
            <person name="Zhao Q."/>
            <person name="Feng Q."/>
            <person name="Zhang L."/>
            <person name="Zhu J."/>
            <person name="Weng Q."/>
            <person name="Mu J."/>
            <person name="Lu Y."/>
            <person name="Fan D."/>
            <person name="Liu Y."/>
            <person name="Guan J."/>
            <person name="Zhang Y."/>
            <person name="Yu S."/>
            <person name="Liu X."/>
            <person name="Zhang Y."/>
            <person name="Hong G."/>
            <person name="Han B."/>
            <person name="Choisne N."/>
            <person name="Demange N."/>
            <person name="Orjeda G."/>
            <person name="Samain S."/>
            <person name="Cattolico L."/>
            <person name="Pelletier E."/>
            <person name="Couloux A."/>
            <person name="Segurens B."/>
            <person name="Wincker P."/>
            <person name="D'Hont A."/>
            <person name="Scarpelli C."/>
            <person name="Weissenbach J."/>
            <person name="Salanoubat M."/>
            <person name="Quetier F."/>
            <person name="Yu Y."/>
            <person name="Kim H.R."/>
            <person name="Rambo T."/>
            <person name="Currie J."/>
            <person name="Collura K."/>
            <person name="Luo M."/>
            <person name="Yang T."/>
            <person name="Ammiraju J.S.S."/>
            <person name="Engler F."/>
            <person name="Soderlund C."/>
            <person name="Wing R.A."/>
            <person name="Palmer L.E."/>
            <person name="de la Bastide M."/>
            <person name="Spiegel L."/>
            <person name="Nascimento L."/>
            <person name="Zutavern T."/>
            <person name="O'Shaughnessy A."/>
            <person name="Dike S."/>
            <person name="Dedhia N."/>
            <person name="Preston R."/>
            <person name="Balija V."/>
            <person name="McCombie W.R."/>
            <person name="Chow T."/>
            <person name="Chen H."/>
            <person name="Chung M."/>
            <person name="Chen C."/>
            <person name="Shaw J."/>
            <person name="Wu H."/>
            <person name="Hsiao K."/>
            <person name="Chao Y."/>
            <person name="Chu M."/>
            <person name="Cheng C."/>
            <person name="Hour A."/>
            <person name="Lee P."/>
            <person name="Lin S."/>
            <person name="Lin Y."/>
            <person name="Liou J."/>
            <person name="Liu S."/>
            <person name="Hsing Y."/>
            <person name="Raghuvanshi S."/>
            <person name="Mohanty A."/>
            <person name="Bharti A.K."/>
            <person name="Gaur A."/>
            <person name="Gupta V."/>
            <person name="Kumar D."/>
            <person name="Ravi V."/>
            <person name="Vij S."/>
            <person name="Kapur A."/>
            <person name="Khurana P."/>
            <person name="Khurana P."/>
            <person name="Khurana J.P."/>
            <person name="Tyagi A.K."/>
            <person name="Gaikwad K."/>
            <person name="Singh A."/>
            <person name="Dalal V."/>
            <person name="Srivastava S."/>
            <person name="Dixit A."/>
            <person name="Pal A.K."/>
            <person name="Ghazi I.A."/>
            <person name="Yadav M."/>
            <person name="Pandit A."/>
            <person name="Bhargava A."/>
            <person name="Sureshbabu K."/>
            <person name="Batra K."/>
            <person name="Sharma T.R."/>
            <person name="Mohapatra T."/>
            <person name="Singh N.K."/>
            <person name="Messing J."/>
            <person name="Nelson A.B."/>
            <person name="Fuks G."/>
            <person name="Kavchok S."/>
            <person name="Keizer G."/>
            <person name="Linton E."/>
            <person name="Llaca V."/>
            <person name="Song R."/>
            <person name="Tanyolac B."/>
            <person name="Young S."/>
            <person name="Ho-Il K."/>
            <person name="Hahn J.H."/>
            <person name="Sangsakoo G."/>
            <person name="Vanavichit A."/>
            <person name="de Mattos Luiz.A.T."/>
            <person name="Zimmer P.D."/>
            <person name="Malone G."/>
            <person name="Dellagostin O."/>
            <person name="de Oliveira A.C."/>
            <person name="Bevan M."/>
            <person name="Bancroft I."/>
            <person name="Minx P."/>
            <person name="Cordum H."/>
            <person name="Wilson R."/>
            <person name="Cheng Z."/>
            <person name="Jin W."/>
            <person name="Jiang J."/>
            <person name="Leong S.A."/>
            <person name="Iwama H."/>
            <person name="Gojobori T."/>
            <person name="Itoh T."/>
            <person name="Niimura Y."/>
            <person name="Fujii Y."/>
            <person name="Habara T."/>
            <person name="Sakai H."/>
            <person name="Sato Y."/>
            <person name="Wilson G."/>
            <person name="Kumar K."/>
            <person name="McCouch S."/>
            <person name="Juretic N."/>
            <person name="Hoen D."/>
            <person name="Wright S."/>
            <person name="Bruskiewich R."/>
            <person name="Bureau T."/>
            <person name="Miyao A."/>
            <person name="Hirochika H."/>
            <person name="Nishikawa T."/>
            <person name="Kadowaki K."/>
            <person name="Sugiura M."/>
            <person name="Burr B."/>
            <person name="Sasaki T."/>
        </authorList>
    </citation>
    <scope>NUCLEOTIDE SEQUENCE [LARGE SCALE GENOMIC DNA]</scope>
    <source>
        <strain evidence="2">cv. Nipponbare</strain>
    </source>
</reference>
<dbReference type="AlphaFoldDB" id="Q6H7K2"/>
<dbReference type="Proteomes" id="UP000000763">
    <property type="component" value="Chromosome 2"/>
</dbReference>
<proteinExistence type="predicted"/>
<evidence type="ECO:0000313" key="2">
    <source>
        <dbReference type="Proteomes" id="UP000000763"/>
    </source>
</evidence>
<evidence type="ECO:0000313" key="1">
    <source>
        <dbReference type="EMBL" id="BAD25297.1"/>
    </source>
</evidence>
<reference evidence="2" key="2">
    <citation type="journal article" date="2008" name="Nucleic Acids Res.">
        <title>The rice annotation project database (RAP-DB): 2008 update.</title>
        <authorList>
            <consortium name="The rice annotation project (RAP)"/>
        </authorList>
    </citation>
    <scope>GENOME REANNOTATION</scope>
    <source>
        <strain evidence="2">cv. Nipponbare</strain>
    </source>
</reference>
<protein>
    <submittedName>
        <fullName evidence="1">Uncharacterized protein</fullName>
    </submittedName>
</protein>
<dbReference type="EMBL" id="AP004192">
    <property type="protein sequence ID" value="BAD25297.1"/>
    <property type="molecule type" value="Genomic_DNA"/>
</dbReference>